<accession>A0A0S3QSR1</accession>
<name>A0A0S3QSR1_THET7</name>
<gene>
    <name evidence="1" type="ORF">TST_0553</name>
</gene>
<evidence type="ECO:0000313" key="1">
    <source>
        <dbReference type="EMBL" id="BAT71359.1"/>
    </source>
</evidence>
<evidence type="ECO:0000313" key="2">
    <source>
        <dbReference type="Proteomes" id="UP000063234"/>
    </source>
</evidence>
<reference evidence="2" key="1">
    <citation type="journal article" date="2018" name="Science">
        <title>A primordial and reversible TCA cycle in a facultatively chemolithoautotrophic thermophile.</title>
        <authorList>
            <person name="Nunoura T."/>
            <person name="Chikaraishi Y."/>
            <person name="Izaki R."/>
            <person name="Suwa T."/>
            <person name="Sato T."/>
            <person name="Harada T."/>
            <person name="Mori K."/>
            <person name="Kato Y."/>
            <person name="Miyazaki M."/>
            <person name="Shimamura S."/>
            <person name="Yanagawa K."/>
            <person name="Shuto A."/>
            <person name="Ohkouchi N."/>
            <person name="Fujita N."/>
            <person name="Takaki Y."/>
            <person name="Atomi H."/>
            <person name="Takai K."/>
        </authorList>
    </citation>
    <scope>NUCLEOTIDE SEQUENCE [LARGE SCALE GENOMIC DNA]</scope>
    <source>
        <strain evidence="2">DSM 17441 / JCM 13301 / NBRC 103674 / ABI70S6</strain>
    </source>
</reference>
<organism evidence="1 2">
    <name type="scientific">Thermosulfidibacter takaii (strain DSM 17441 / JCM 13301 / NBRC 103674 / ABI70S6)</name>
    <dbReference type="NCBI Taxonomy" id="1298851"/>
    <lineage>
        <taxon>Bacteria</taxon>
        <taxon>Pseudomonadati</taxon>
        <taxon>Thermosulfidibacterota</taxon>
        <taxon>Thermosulfidibacteria</taxon>
        <taxon>Thermosulfidibacterales</taxon>
        <taxon>Thermosulfidibacteraceae</taxon>
    </lineage>
</organism>
<dbReference type="STRING" id="1298851.TST_0553"/>
<dbReference type="OrthoDB" id="9799101at2"/>
<dbReference type="KEGG" id="ttk:TST_0553"/>
<dbReference type="Proteomes" id="UP000063234">
    <property type="component" value="Chromosome"/>
</dbReference>
<keyword evidence="2" id="KW-1185">Reference proteome</keyword>
<dbReference type="EMBL" id="AP013035">
    <property type="protein sequence ID" value="BAT71359.1"/>
    <property type="molecule type" value="Genomic_DNA"/>
</dbReference>
<sequence>MKACRPTWKILLSFSLLIFLFVFSDVQGQVLDLKIGLIPPRSGTQKYVFPYIDIPDIGFKAKDVVVLAGNNSTRLMISSLTLRLDSFLSFLSRQGYLNKKIKNLPFAHGTAVLKNTVVLKTDNGTNVIVQQVNFKTPQLPEFVFGAVNVQIGGKGILVKVSKAYTSHNFNLRSLNIVRMSNSTQVNCESVNSSAALLLHLSNVFLKDKRGLIVSKIKDYTGFKEFSVSGAVSLSNFLLELGKNSKFKGKSDFSVKNVALKDKHRPDSFLEFSGLGKFEIDGSKIRIKTESAFVKAKNLQLRRPFTGALRYLSLSLSSFLVDRAKKSLGLSGSAKLEADGLRLTYKDKEHYFKKVQISLVGKTESKDVYLKDLKARIVQDKGFFSINGNIRLSKDFSNVLFTKADVNVEASNFLWEDVLLKQLKYREVPSGKGNFDISVSGDFGDFKAVGEVTKVKSTKKLTLYIPNAEFHKKVVNRARKSTKSKGGSEEKFNFAFLKDLGRLLNRLEVQVNVLDVGKDLFIENIRGNLDLSNVKSPEYQLYFDYCGATVVVSGNFESFKRVIGSGRVKVISAPVDSFLACFIKGAPVYLKGDMVLDAFFETEGDSVKSLRKNVSLKVIGNIRDGAVLKLSNIDKKFKWILDILEMVSIKKSTLHDALEFQKANFYLQGNLNKLILRRFVLRSPQTKINAVAYGELYLSPKFAKCIKGTLEFAGISKDFEVCDRKIN</sequence>
<protein>
    <submittedName>
        <fullName evidence="1">Uncharacterized protein</fullName>
    </submittedName>
</protein>
<proteinExistence type="predicted"/>
<dbReference type="RefSeq" id="WP_068549279.1">
    <property type="nucleotide sequence ID" value="NZ_AP013035.1"/>
</dbReference>
<dbReference type="AlphaFoldDB" id="A0A0S3QSR1"/>